<feature type="domain" description="HTH araC/xylS-type" evidence="4">
    <location>
        <begin position="161"/>
        <end position="259"/>
    </location>
</feature>
<dbReference type="InterPro" id="IPR003313">
    <property type="entry name" value="AraC-bd"/>
</dbReference>
<evidence type="ECO:0000313" key="5">
    <source>
        <dbReference type="EMBL" id="EAQ48170.1"/>
    </source>
</evidence>
<dbReference type="PROSITE" id="PS01124">
    <property type="entry name" value="HTH_ARAC_FAMILY_2"/>
    <property type="match status" value="1"/>
</dbReference>
<evidence type="ECO:0000313" key="6">
    <source>
        <dbReference type="Proteomes" id="UP000001601"/>
    </source>
</evidence>
<dbReference type="EMBL" id="AANC01000009">
    <property type="protein sequence ID" value="EAQ48170.1"/>
    <property type="molecule type" value="Genomic_DNA"/>
</dbReference>
<dbReference type="InterPro" id="IPR014710">
    <property type="entry name" value="RmlC-like_jellyroll"/>
</dbReference>
<dbReference type="STRING" id="398720.MED217_00190"/>
<dbReference type="Proteomes" id="UP000001601">
    <property type="component" value="Unassembled WGS sequence"/>
</dbReference>
<keyword evidence="3" id="KW-0804">Transcription</keyword>
<dbReference type="Pfam" id="PF02311">
    <property type="entry name" value="AraC_binding"/>
    <property type="match status" value="1"/>
</dbReference>
<dbReference type="InterPro" id="IPR009057">
    <property type="entry name" value="Homeodomain-like_sf"/>
</dbReference>
<accession>A3XQJ9</accession>
<dbReference type="Gene3D" id="1.10.10.60">
    <property type="entry name" value="Homeodomain-like"/>
    <property type="match status" value="2"/>
</dbReference>
<dbReference type="SUPFAM" id="SSF46689">
    <property type="entry name" value="Homeodomain-like"/>
    <property type="match status" value="2"/>
</dbReference>
<dbReference type="InterPro" id="IPR018060">
    <property type="entry name" value="HTH_AraC"/>
</dbReference>
<keyword evidence="1" id="KW-0805">Transcription regulation</keyword>
<reference evidence="5 6" key="1">
    <citation type="journal article" date="2007" name="Nature">
        <title>Light stimulates growth of proteorhodopsin-containing marine Flavobacteria.</title>
        <authorList>
            <person name="Gomez-Consarnau L."/>
            <person name="Gonzalez J.M."/>
            <person name="Coll-Llado M."/>
            <person name="Gourdon P."/>
            <person name="Pascher T."/>
            <person name="Neutze R."/>
            <person name="Pedros-Alio C."/>
            <person name="Pinhassi J."/>
        </authorList>
    </citation>
    <scope>NUCLEOTIDE SEQUENCE [LARGE SCALE GENOMIC DNA]</scope>
    <source>
        <strain evidence="5 6">MED217</strain>
    </source>
</reference>
<evidence type="ECO:0000256" key="3">
    <source>
        <dbReference type="ARBA" id="ARBA00023163"/>
    </source>
</evidence>
<dbReference type="PANTHER" id="PTHR11019:SF190">
    <property type="entry name" value="ARAC-FAMILY REGULATORY PROTEIN"/>
    <property type="match status" value="1"/>
</dbReference>
<dbReference type="eggNOG" id="COG4977">
    <property type="taxonomic scope" value="Bacteria"/>
</dbReference>
<evidence type="ECO:0000256" key="2">
    <source>
        <dbReference type="ARBA" id="ARBA00023125"/>
    </source>
</evidence>
<dbReference type="GO" id="GO:0043565">
    <property type="term" value="F:sequence-specific DNA binding"/>
    <property type="evidence" value="ECO:0007669"/>
    <property type="project" value="InterPro"/>
</dbReference>
<gene>
    <name evidence="5" type="ORF">MED217_00190</name>
</gene>
<dbReference type="PROSITE" id="PS00041">
    <property type="entry name" value="HTH_ARAC_FAMILY_1"/>
    <property type="match status" value="1"/>
</dbReference>
<evidence type="ECO:0000259" key="4">
    <source>
        <dbReference type="PROSITE" id="PS01124"/>
    </source>
</evidence>
<dbReference type="Gene3D" id="2.60.120.10">
    <property type="entry name" value="Jelly Rolls"/>
    <property type="match status" value="1"/>
</dbReference>
<dbReference type="HOGENOM" id="CLU_000445_87_1_10"/>
<protein>
    <submittedName>
        <fullName evidence="5">Probable transcription regulator protein</fullName>
    </submittedName>
</protein>
<comment type="caution">
    <text evidence="5">The sequence shown here is derived from an EMBL/GenBank/DDBJ whole genome shotgun (WGS) entry which is preliminary data.</text>
</comment>
<dbReference type="GO" id="GO:0003700">
    <property type="term" value="F:DNA-binding transcription factor activity"/>
    <property type="evidence" value="ECO:0007669"/>
    <property type="project" value="InterPro"/>
</dbReference>
<dbReference type="InterPro" id="IPR018062">
    <property type="entry name" value="HTH_AraC-typ_CS"/>
</dbReference>
<evidence type="ECO:0000256" key="1">
    <source>
        <dbReference type="ARBA" id="ARBA00023015"/>
    </source>
</evidence>
<keyword evidence="6" id="KW-1185">Reference proteome</keyword>
<dbReference type="InterPro" id="IPR011051">
    <property type="entry name" value="RmlC_Cupin_sf"/>
</dbReference>
<dbReference type="SMART" id="SM00342">
    <property type="entry name" value="HTH_ARAC"/>
    <property type="match status" value="1"/>
</dbReference>
<keyword evidence="2" id="KW-0238">DNA-binding</keyword>
<dbReference type="AlphaFoldDB" id="A3XQJ9"/>
<proteinExistence type="predicted"/>
<dbReference type="RefSeq" id="WP_009778433.1">
    <property type="nucleotide sequence ID" value="NZ_CH672395.1"/>
</dbReference>
<name>A3XQJ9_LEEBM</name>
<dbReference type="PANTHER" id="PTHR11019">
    <property type="entry name" value="HTH-TYPE TRANSCRIPTIONAL REGULATOR NIMR"/>
    <property type="match status" value="1"/>
</dbReference>
<dbReference type="SUPFAM" id="SSF51182">
    <property type="entry name" value="RmlC-like cupins"/>
    <property type="match status" value="1"/>
</dbReference>
<sequence length="261" mass="29927">MHPFLQALAHYPDSIYVHHSKIEEQLPMHSHKKHQISYVEGGVAFLNTKNNSFFFPARHFIWIPAGLEHNVTSRTSVKMVHNLFFPADLIPETEILKKAGIFPVSNLLMEMINYTQRWNGDILRTDAEAFEFLIALRNIILEVAKTPFPVVLPTTTNEMLRPILKYIHLNVDQPLYLEEVAAHFGYSARSLSRLFQKNIETSFLQYVKLTRIIKSIELLLKTDLSISEVAYASGYNSLSAFSYAFNQIVNQSPAAFKKQSL</sequence>
<dbReference type="Pfam" id="PF12833">
    <property type="entry name" value="HTH_18"/>
    <property type="match status" value="1"/>
</dbReference>
<organism evidence="5 6">
    <name type="scientific">Leeuwenhoekiella blandensis (strain CECT 7118 / CCUG 51940 / KCTC 22103 / MED217)</name>
    <name type="common">Flavobacterium sp. (strain MED217)</name>
    <dbReference type="NCBI Taxonomy" id="398720"/>
    <lineage>
        <taxon>Bacteria</taxon>
        <taxon>Pseudomonadati</taxon>
        <taxon>Bacteroidota</taxon>
        <taxon>Flavobacteriia</taxon>
        <taxon>Flavobacteriales</taxon>
        <taxon>Flavobacteriaceae</taxon>
        <taxon>Leeuwenhoekiella</taxon>
    </lineage>
</organism>
<dbReference type="OrthoDB" id="1266582at2"/>